<keyword evidence="3" id="KW-0201">Cytochrome c-type biogenesis</keyword>
<dbReference type="Gene3D" id="3.40.30.10">
    <property type="entry name" value="Glutaredoxin"/>
    <property type="match status" value="1"/>
</dbReference>
<gene>
    <name evidence="10" type="ORF">AB835_01715</name>
</gene>
<comment type="caution">
    <text evidence="10">The sequence shown here is derived from an EMBL/GenBank/DDBJ whole genome shotgun (WGS) entry which is preliminary data.</text>
</comment>
<feature type="transmembrane region" description="Helical" evidence="7">
    <location>
        <begin position="323"/>
        <end position="345"/>
    </location>
</feature>
<evidence type="ECO:0000256" key="4">
    <source>
        <dbReference type="ARBA" id="ARBA00022989"/>
    </source>
</evidence>
<dbReference type="GO" id="GO:0016020">
    <property type="term" value="C:membrane"/>
    <property type="evidence" value="ECO:0007669"/>
    <property type="project" value="UniProtKB-SubCell"/>
</dbReference>
<organism evidence="10 11">
    <name type="scientific">Candidatus Endobugula sertula</name>
    <name type="common">Bugula neritina bacterial symbiont</name>
    <dbReference type="NCBI Taxonomy" id="62101"/>
    <lineage>
        <taxon>Bacteria</taxon>
        <taxon>Pseudomonadati</taxon>
        <taxon>Pseudomonadota</taxon>
        <taxon>Gammaproteobacteria</taxon>
        <taxon>Cellvibrionales</taxon>
        <taxon>Cellvibrionaceae</taxon>
        <taxon>Candidatus Endobugula</taxon>
    </lineage>
</organism>
<dbReference type="PANTHER" id="PTHR32234:SF3">
    <property type="entry name" value="SUPPRESSION OF COPPER SENSITIVITY PROTEIN"/>
    <property type="match status" value="1"/>
</dbReference>
<dbReference type="InterPro" id="IPR036249">
    <property type="entry name" value="Thioredoxin-like_sf"/>
</dbReference>
<dbReference type="GO" id="GO:0017004">
    <property type="term" value="P:cytochrome complex assembly"/>
    <property type="evidence" value="ECO:0007669"/>
    <property type="project" value="UniProtKB-KW"/>
</dbReference>
<feature type="transmembrane region" description="Helical" evidence="7">
    <location>
        <begin position="211"/>
        <end position="230"/>
    </location>
</feature>
<reference evidence="10 11" key="1">
    <citation type="journal article" date="2016" name="Appl. Environ. Microbiol.">
        <title>Lack of Overt Genome Reduction in the Bryostatin-Producing Bryozoan Symbiont "Candidatus Endobugula sertula".</title>
        <authorList>
            <person name="Miller I.J."/>
            <person name="Vanee N."/>
            <person name="Fong S.S."/>
            <person name="Lim-Fong G.E."/>
            <person name="Kwan J.C."/>
        </authorList>
    </citation>
    <scope>NUCLEOTIDE SEQUENCE [LARGE SCALE GENOMIC DNA]</scope>
    <source>
        <strain evidence="10">AB1-4</strain>
    </source>
</reference>
<evidence type="ECO:0000256" key="5">
    <source>
        <dbReference type="ARBA" id="ARBA00023136"/>
    </source>
</evidence>
<evidence type="ECO:0000256" key="6">
    <source>
        <dbReference type="ARBA" id="ARBA00023284"/>
    </source>
</evidence>
<evidence type="ECO:0000259" key="9">
    <source>
        <dbReference type="Pfam" id="PF11412"/>
    </source>
</evidence>
<comment type="subcellular location">
    <subcellularLocation>
        <location evidence="1">Membrane</location>
        <topology evidence="1">Multi-pass membrane protein</topology>
    </subcellularLocation>
</comment>
<evidence type="ECO:0000313" key="10">
    <source>
        <dbReference type="EMBL" id="ODS24797.1"/>
    </source>
</evidence>
<dbReference type="GO" id="GO:0015035">
    <property type="term" value="F:protein-disulfide reductase activity"/>
    <property type="evidence" value="ECO:0007669"/>
    <property type="project" value="TreeGrafter"/>
</dbReference>
<keyword evidence="2 7" id="KW-0812">Transmembrane</keyword>
<evidence type="ECO:0008006" key="12">
    <source>
        <dbReference type="Google" id="ProtNLM"/>
    </source>
</evidence>
<dbReference type="InterPro" id="IPR035671">
    <property type="entry name" value="DsbD_gamma"/>
</dbReference>
<dbReference type="InterPro" id="IPR003834">
    <property type="entry name" value="Cyt_c_assmbl_TM_dom"/>
</dbReference>
<dbReference type="STRING" id="62101.AB835_01715"/>
<feature type="transmembrane region" description="Helical" evidence="7">
    <location>
        <begin position="365"/>
        <end position="383"/>
    </location>
</feature>
<feature type="transmembrane region" description="Helical" evidence="7">
    <location>
        <begin position="165"/>
        <end position="190"/>
    </location>
</feature>
<evidence type="ECO:0000259" key="8">
    <source>
        <dbReference type="Pfam" id="PF02683"/>
    </source>
</evidence>
<dbReference type="Pfam" id="PF11412">
    <property type="entry name" value="DsbD_N"/>
    <property type="match status" value="1"/>
</dbReference>
<dbReference type="GO" id="GO:0045454">
    <property type="term" value="P:cell redox homeostasis"/>
    <property type="evidence" value="ECO:0007669"/>
    <property type="project" value="TreeGrafter"/>
</dbReference>
<dbReference type="SUPFAM" id="SSF52833">
    <property type="entry name" value="Thioredoxin-like"/>
    <property type="match status" value="1"/>
</dbReference>
<sequence length="557" mass="62052">MPYNDLSQNAFSRFNNEKEFLPVDEAYKLSVRQTESHLIAEWVIAEQYFLYGEQFHFSIDGKTVTATRPKGKITYDAVFEKDVEKYYVYVQAQIDKSQLPASPSTNSTFTLSITYQGCADAGLCYPPETKQYRINLEQNVFIPATSPPKKTYPTPPSSTNTSLSLLFIMLGSAFVGGLILNLMPCVFPILSIKALSIANNHHYSLRIRHGWSYTIGCLLTFVIIAGLLLIVRDAGKAVGWGFQLQSPAIVTLLAFLFFIMGLSLSGLITLSTRWMNSGQSLTEGNGISQSFFTGMLSTIVASPCTAPFMASALGYALVQPTAIALSIFATLGFGMAFPFLLLSYLPQLEKYLPKPGVWMDTFKQALAFPPYLTSIWLLWVLGHQVGHDGVILVIIGATSILFAVWLNHKKPSWSLPILAITTILILSITWNNQQQFSLKNPSNHSAWRPYTQSKLNALRQQGKPVFVNLTADWCLTCKVNEELVFTQNTLEWMQSQGIHLLEGDWTNYNAEITELLDHYGRGGVPLYLLFPANPNGPAKVLPQILNPITFKELVNDI</sequence>
<keyword evidence="5 7" id="KW-0472">Membrane</keyword>
<feature type="domain" description="Cytochrome C biogenesis protein transmembrane" evidence="8">
    <location>
        <begin position="167"/>
        <end position="378"/>
    </location>
</feature>
<dbReference type="SUPFAM" id="SSF74863">
    <property type="entry name" value="Thiol:disulfide interchange protein DsbD, N-terminal domain (DsbD-alpha)"/>
    <property type="match status" value="1"/>
</dbReference>
<dbReference type="PANTHER" id="PTHR32234">
    <property type="entry name" value="THIOL:DISULFIDE INTERCHANGE PROTEIN DSBD"/>
    <property type="match status" value="1"/>
</dbReference>
<feature type="transmembrane region" description="Helical" evidence="7">
    <location>
        <begin position="389"/>
        <end position="406"/>
    </location>
</feature>
<dbReference type="AlphaFoldDB" id="A0A1D2QT93"/>
<dbReference type="Pfam" id="PF13899">
    <property type="entry name" value="Thioredoxin_7"/>
    <property type="match status" value="1"/>
</dbReference>
<proteinExistence type="predicted"/>
<dbReference type="EMBL" id="MDLC01000004">
    <property type="protein sequence ID" value="ODS24797.1"/>
    <property type="molecule type" value="Genomic_DNA"/>
</dbReference>
<dbReference type="InterPro" id="IPR017937">
    <property type="entry name" value="Thioredoxin_CS"/>
</dbReference>
<accession>A0A1D2QT93</accession>
<dbReference type="InterPro" id="IPR036929">
    <property type="entry name" value="DsbDN_sf"/>
</dbReference>
<feature type="transmembrane region" description="Helical" evidence="7">
    <location>
        <begin position="291"/>
        <end position="317"/>
    </location>
</feature>
<keyword evidence="6" id="KW-0676">Redox-active center</keyword>
<feature type="transmembrane region" description="Helical" evidence="7">
    <location>
        <begin position="250"/>
        <end position="270"/>
    </location>
</feature>
<feature type="transmembrane region" description="Helical" evidence="7">
    <location>
        <begin position="413"/>
        <end position="430"/>
    </location>
</feature>
<evidence type="ECO:0000256" key="2">
    <source>
        <dbReference type="ARBA" id="ARBA00022692"/>
    </source>
</evidence>
<evidence type="ECO:0000256" key="1">
    <source>
        <dbReference type="ARBA" id="ARBA00004141"/>
    </source>
</evidence>
<dbReference type="Pfam" id="PF02683">
    <property type="entry name" value="DsbD_TM"/>
    <property type="match status" value="1"/>
</dbReference>
<feature type="domain" description="Thiol:disulfide interchange protein DsbD N-terminal" evidence="9">
    <location>
        <begin position="18"/>
        <end position="133"/>
    </location>
</feature>
<dbReference type="Gene3D" id="2.60.40.1250">
    <property type="entry name" value="Thiol:disulfide interchange protein DsbD, N-terminal domain"/>
    <property type="match status" value="1"/>
</dbReference>
<evidence type="ECO:0000256" key="3">
    <source>
        <dbReference type="ARBA" id="ARBA00022748"/>
    </source>
</evidence>
<name>A0A1D2QT93_9GAMM</name>
<evidence type="ECO:0000313" key="11">
    <source>
        <dbReference type="Proteomes" id="UP000242502"/>
    </source>
</evidence>
<dbReference type="CDD" id="cd02953">
    <property type="entry name" value="DsbDgamma"/>
    <property type="match status" value="1"/>
</dbReference>
<keyword evidence="4 7" id="KW-1133">Transmembrane helix</keyword>
<protein>
    <recommendedName>
        <fullName evidence="12">Cytochrome C biogenesis protein</fullName>
    </recommendedName>
</protein>
<evidence type="ECO:0000256" key="7">
    <source>
        <dbReference type="SAM" id="Phobius"/>
    </source>
</evidence>
<dbReference type="InterPro" id="IPR028250">
    <property type="entry name" value="DsbDN"/>
</dbReference>
<dbReference type="PROSITE" id="PS00194">
    <property type="entry name" value="THIOREDOXIN_1"/>
    <property type="match status" value="1"/>
</dbReference>
<dbReference type="Proteomes" id="UP000242502">
    <property type="component" value="Unassembled WGS sequence"/>
</dbReference>